<accession>A0A1T4LYN5</accession>
<keyword evidence="6 9" id="KW-0812">Transmembrane</keyword>
<keyword evidence="2" id="KW-0813">Transport</keyword>
<keyword evidence="5" id="KW-0598">Phosphotransferase system</keyword>
<evidence type="ECO:0000256" key="6">
    <source>
        <dbReference type="ARBA" id="ARBA00022692"/>
    </source>
</evidence>
<organism evidence="11 12">
    <name type="scientific">Pilibacter termitis</name>
    <dbReference type="NCBI Taxonomy" id="263852"/>
    <lineage>
        <taxon>Bacteria</taxon>
        <taxon>Bacillati</taxon>
        <taxon>Bacillota</taxon>
        <taxon>Bacilli</taxon>
        <taxon>Lactobacillales</taxon>
        <taxon>Enterococcaceae</taxon>
        <taxon>Pilibacter</taxon>
    </lineage>
</organism>
<dbReference type="PANTHER" id="PTHR37324">
    <property type="entry name" value="PTS SYSTEM GALACTITOL-SPECIFIC EIIC COMPONENT"/>
    <property type="match status" value="1"/>
</dbReference>
<dbReference type="GO" id="GO:0009401">
    <property type="term" value="P:phosphoenolpyruvate-dependent sugar phosphotransferase system"/>
    <property type="evidence" value="ECO:0007669"/>
    <property type="project" value="UniProtKB-KW"/>
</dbReference>
<evidence type="ECO:0000256" key="2">
    <source>
        <dbReference type="ARBA" id="ARBA00022448"/>
    </source>
</evidence>
<dbReference type="InterPro" id="IPR013014">
    <property type="entry name" value="PTS_EIIC_2"/>
</dbReference>
<dbReference type="EMBL" id="FUXI01000007">
    <property type="protein sequence ID" value="SJZ59843.1"/>
    <property type="molecule type" value="Genomic_DNA"/>
</dbReference>
<evidence type="ECO:0000256" key="7">
    <source>
        <dbReference type="ARBA" id="ARBA00022989"/>
    </source>
</evidence>
<feature type="transmembrane region" description="Helical" evidence="9">
    <location>
        <begin position="359"/>
        <end position="378"/>
    </location>
</feature>
<feature type="transmembrane region" description="Helical" evidence="9">
    <location>
        <begin position="311"/>
        <end position="330"/>
    </location>
</feature>
<dbReference type="PIRSF" id="PIRSF006304">
    <property type="entry name" value="GatC"/>
    <property type="match status" value="1"/>
</dbReference>
<dbReference type="Pfam" id="PF03611">
    <property type="entry name" value="EIIC-GAT"/>
    <property type="match status" value="1"/>
</dbReference>
<dbReference type="PROSITE" id="PS51104">
    <property type="entry name" value="PTS_EIIC_TYPE_2"/>
    <property type="match status" value="1"/>
</dbReference>
<keyword evidence="8 9" id="KW-0472">Membrane</keyword>
<evidence type="ECO:0000256" key="5">
    <source>
        <dbReference type="ARBA" id="ARBA00022683"/>
    </source>
</evidence>
<evidence type="ECO:0000256" key="4">
    <source>
        <dbReference type="ARBA" id="ARBA00022597"/>
    </source>
</evidence>
<evidence type="ECO:0000259" key="10">
    <source>
        <dbReference type="PROSITE" id="PS51104"/>
    </source>
</evidence>
<feature type="transmembrane region" description="Helical" evidence="9">
    <location>
        <begin position="46"/>
        <end position="66"/>
    </location>
</feature>
<dbReference type="GO" id="GO:0015577">
    <property type="term" value="F:galactitol transmembrane transporter activity"/>
    <property type="evidence" value="ECO:0007669"/>
    <property type="project" value="InterPro"/>
</dbReference>
<evidence type="ECO:0000256" key="8">
    <source>
        <dbReference type="ARBA" id="ARBA00023136"/>
    </source>
</evidence>
<keyword evidence="3" id="KW-1003">Cell membrane</keyword>
<dbReference type="InterPro" id="IPR004703">
    <property type="entry name" value="PTS_sugar-sp_permease"/>
</dbReference>
<evidence type="ECO:0000313" key="12">
    <source>
        <dbReference type="Proteomes" id="UP000190328"/>
    </source>
</evidence>
<comment type="subcellular location">
    <subcellularLocation>
        <location evidence="1">Cell membrane</location>
        <topology evidence="1">Multi-pass membrane protein</topology>
    </subcellularLocation>
</comment>
<dbReference type="GO" id="GO:0005886">
    <property type="term" value="C:plasma membrane"/>
    <property type="evidence" value="ECO:0007669"/>
    <property type="project" value="UniProtKB-SubCell"/>
</dbReference>
<feature type="domain" description="PTS EIIC type-2" evidence="10">
    <location>
        <begin position="11"/>
        <end position="428"/>
    </location>
</feature>
<keyword evidence="4" id="KW-0762">Sugar transport</keyword>
<gene>
    <name evidence="11" type="ORF">SAMN02745116_00872</name>
</gene>
<name>A0A1T4LYN5_9ENTE</name>
<evidence type="ECO:0000256" key="3">
    <source>
        <dbReference type="ARBA" id="ARBA00022475"/>
    </source>
</evidence>
<dbReference type="AlphaFoldDB" id="A0A1T4LYN5"/>
<dbReference type="Proteomes" id="UP000190328">
    <property type="component" value="Unassembled WGS sequence"/>
</dbReference>
<dbReference type="STRING" id="263852.SAMN02745116_00872"/>
<dbReference type="InterPro" id="IPR013853">
    <property type="entry name" value="EIIC-GAT"/>
</dbReference>
<feature type="transmembrane region" description="Helical" evidence="9">
    <location>
        <begin position="224"/>
        <end position="243"/>
    </location>
</feature>
<dbReference type="PANTHER" id="PTHR37324:SF2">
    <property type="entry name" value="PTS SYSTEM GALACTITOL-SPECIFIC EIIC COMPONENT"/>
    <property type="match status" value="1"/>
</dbReference>
<sequence length="428" mass="45367">MEFIKTVNDVVQYVLGLGPSVMLPIMIFIIALIFRVKIGEAIRSGITIGIAMIGVNLVIGVLSDNIGPAAQEMVKRFGLNLTIVDAGWPAAAAAAWAAPVAALIIPICLVVNLLLVVIKFTKTVDIDIWNYWHFVASASTAYVVTGGNWGISIIAAIINEVIVLKIADKTAPIVSEFYGLEGITLPTTSTDAYGLLGIPIGYGISKIPGLNKINISSDTIQKRFGIFGEPMMMGVFIGILLGVLAGYDVGKVCQLAMSLGAVMFLMPRMVKILMEGLVPISEAAKEFLSTRFKGREIYLGLDAALTTGHPANLATGLLLVPITLLVAVILPGNKVLPFGDLATIPFYVSLIVGSRKGNIFHSVLTGTVVIAIGLLLATNFAPVHTQMMEGVGNKLVEQGTTISSLDVGGNVIHWVILKLSELYQSIAG</sequence>
<keyword evidence="7 9" id="KW-1133">Transmembrane helix</keyword>
<proteinExistence type="predicted"/>
<dbReference type="OrthoDB" id="9787936at2"/>
<keyword evidence="12" id="KW-1185">Reference proteome</keyword>
<evidence type="ECO:0000256" key="1">
    <source>
        <dbReference type="ARBA" id="ARBA00004651"/>
    </source>
</evidence>
<feature type="transmembrane region" description="Helical" evidence="9">
    <location>
        <begin position="12"/>
        <end position="34"/>
    </location>
</feature>
<reference evidence="11 12" key="1">
    <citation type="submission" date="2017-02" db="EMBL/GenBank/DDBJ databases">
        <authorList>
            <person name="Peterson S.W."/>
        </authorList>
    </citation>
    <scope>NUCLEOTIDE SEQUENCE [LARGE SCALE GENOMIC DNA]</scope>
    <source>
        <strain evidence="11 12">ATCC BAA-1030</strain>
    </source>
</reference>
<evidence type="ECO:0000313" key="11">
    <source>
        <dbReference type="EMBL" id="SJZ59843.1"/>
    </source>
</evidence>
<protein>
    <submittedName>
        <fullName evidence="11">PTS system, galactitol-specific IIC component</fullName>
    </submittedName>
</protein>
<evidence type="ECO:0000256" key="9">
    <source>
        <dbReference type="SAM" id="Phobius"/>
    </source>
</evidence>
<feature type="transmembrane region" description="Helical" evidence="9">
    <location>
        <begin position="86"/>
        <end position="118"/>
    </location>
</feature>